<evidence type="ECO:0000313" key="7">
    <source>
        <dbReference type="Proteomes" id="UP001295423"/>
    </source>
</evidence>
<dbReference type="EMBL" id="CAKOGP040002280">
    <property type="protein sequence ID" value="CAJ1966362.1"/>
    <property type="molecule type" value="Genomic_DNA"/>
</dbReference>
<keyword evidence="7" id="KW-1185">Reference proteome</keyword>
<dbReference type="AlphaFoldDB" id="A0AAD2G8L2"/>
<feature type="transmembrane region" description="Helical" evidence="5">
    <location>
        <begin position="175"/>
        <end position="194"/>
    </location>
</feature>
<proteinExistence type="predicted"/>
<organism evidence="6 7">
    <name type="scientific">Cylindrotheca closterium</name>
    <dbReference type="NCBI Taxonomy" id="2856"/>
    <lineage>
        <taxon>Eukaryota</taxon>
        <taxon>Sar</taxon>
        <taxon>Stramenopiles</taxon>
        <taxon>Ochrophyta</taxon>
        <taxon>Bacillariophyta</taxon>
        <taxon>Bacillariophyceae</taxon>
        <taxon>Bacillariophycidae</taxon>
        <taxon>Bacillariales</taxon>
        <taxon>Bacillariaceae</taxon>
        <taxon>Cylindrotheca</taxon>
    </lineage>
</organism>
<dbReference type="Proteomes" id="UP001295423">
    <property type="component" value="Unassembled WGS sequence"/>
</dbReference>
<feature type="transmembrane region" description="Helical" evidence="5">
    <location>
        <begin position="73"/>
        <end position="95"/>
    </location>
</feature>
<comment type="caution">
    <text evidence="6">The sequence shown here is derived from an EMBL/GenBank/DDBJ whole genome shotgun (WGS) entry which is preliminary data.</text>
</comment>
<evidence type="ECO:0000256" key="2">
    <source>
        <dbReference type="ARBA" id="ARBA00022692"/>
    </source>
</evidence>
<evidence type="ECO:0000256" key="5">
    <source>
        <dbReference type="SAM" id="Phobius"/>
    </source>
</evidence>
<name>A0AAD2G8L2_9STRA</name>
<keyword evidence="3 5" id="KW-1133">Transmembrane helix</keyword>
<feature type="transmembrane region" description="Helical" evidence="5">
    <location>
        <begin position="46"/>
        <end position="67"/>
    </location>
</feature>
<dbReference type="PANTHER" id="PTHR35529:SF2">
    <property type="entry name" value="SPORULATION PROTEIN YTAF-RELATED"/>
    <property type="match status" value="1"/>
</dbReference>
<keyword evidence="4 5" id="KW-0472">Membrane</keyword>
<evidence type="ECO:0000256" key="3">
    <source>
        <dbReference type="ARBA" id="ARBA00022989"/>
    </source>
</evidence>
<accession>A0AAD2G8L2</accession>
<protein>
    <submittedName>
        <fullName evidence="6">Uncharacterized protein</fullName>
    </submittedName>
</protein>
<dbReference type="PANTHER" id="PTHR35529">
    <property type="entry name" value="MANGANESE EFFLUX PUMP MNTP-RELATED"/>
    <property type="match status" value="1"/>
</dbReference>
<keyword evidence="1" id="KW-1003">Cell membrane</keyword>
<reference evidence="6" key="1">
    <citation type="submission" date="2023-08" db="EMBL/GenBank/DDBJ databases">
        <authorList>
            <person name="Audoor S."/>
            <person name="Bilcke G."/>
        </authorList>
    </citation>
    <scope>NUCLEOTIDE SEQUENCE</scope>
</reference>
<evidence type="ECO:0000256" key="4">
    <source>
        <dbReference type="ARBA" id="ARBA00023136"/>
    </source>
</evidence>
<sequence length="197" mass="20478">MSSPTNFTLSKHIDASILALASSTDNFTVGFSIGIRRKHLGRWANALISLCNGLGAFLAVFGGRVIMEFLPSFANVVAALMFGVLGTVEIVSYCFNNGNETTTSSSVGAMTFAQVIQLSVPMTLNNLAGGAAGGAMGLSPGISGFYAVVASYVMMHFGHMAGYRLSSTKLPVDPSLVSGVLLLVLCLLTILDATEAD</sequence>
<dbReference type="InterPro" id="IPR003810">
    <property type="entry name" value="Mntp/YtaF"/>
</dbReference>
<gene>
    <name evidence="6" type="ORF">CYCCA115_LOCUS21946</name>
</gene>
<keyword evidence="2 5" id="KW-0812">Transmembrane</keyword>
<evidence type="ECO:0000313" key="6">
    <source>
        <dbReference type="EMBL" id="CAJ1966362.1"/>
    </source>
</evidence>
<evidence type="ECO:0000256" key="1">
    <source>
        <dbReference type="ARBA" id="ARBA00022475"/>
    </source>
</evidence>